<evidence type="ECO:0000256" key="1">
    <source>
        <dbReference type="SAM" id="Phobius"/>
    </source>
</evidence>
<dbReference type="PANTHER" id="PTHR33237:SF21">
    <property type="entry name" value="TRANSMEMBRANE PROTEIN"/>
    <property type="match status" value="1"/>
</dbReference>
<evidence type="ECO:0000313" key="3">
    <source>
        <dbReference type="Proteomes" id="UP001443914"/>
    </source>
</evidence>
<keyword evidence="3" id="KW-1185">Reference proteome</keyword>
<organism evidence="2 3">
    <name type="scientific">Saponaria officinalis</name>
    <name type="common">Common soapwort</name>
    <name type="synonym">Lychnis saponaria</name>
    <dbReference type="NCBI Taxonomy" id="3572"/>
    <lineage>
        <taxon>Eukaryota</taxon>
        <taxon>Viridiplantae</taxon>
        <taxon>Streptophyta</taxon>
        <taxon>Embryophyta</taxon>
        <taxon>Tracheophyta</taxon>
        <taxon>Spermatophyta</taxon>
        <taxon>Magnoliopsida</taxon>
        <taxon>eudicotyledons</taxon>
        <taxon>Gunneridae</taxon>
        <taxon>Pentapetalae</taxon>
        <taxon>Caryophyllales</taxon>
        <taxon>Caryophyllaceae</taxon>
        <taxon>Caryophylleae</taxon>
        <taxon>Saponaria</taxon>
    </lineage>
</organism>
<comment type="caution">
    <text evidence="2">The sequence shown here is derived from an EMBL/GenBank/DDBJ whole genome shotgun (WGS) entry which is preliminary data.</text>
</comment>
<protein>
    <submittedName>
        <fullName evidence="2">Uncharacterized protein</fullName>
    </submittedName>
</protein>
<keyword evidence="1" id="KW-0812">Transmembrane</keyword>
<dbReference type="Proteomes" id="UP001443914">
    <property type="component" value="Unassembled WGS sequence"/>
</dbReference>
<accession>A0AAW1HDX7</accession>
<name>A0AAW1HDX7_SAPOF</name>
<feature type="transmembrane region" description="Helical" evidence="1">
    <location>
        <begin position="20"/>
        <end position="41"/>
    </location>
</feature>
<keyword evidence="1" id="KW-0472">Membrane</keyword>
<dbReference type="PANTHER" id="PTHR33237">
    <property type="entry name" value="F2P16.13 PROTEIN-RELATED"/>
    <property type="match status" value="1"/>
</dbReference>
<keyword evidence="1" id="KW-1133">Transmembrane helix</keyword>
<reference evidence="2" key="1">
    <citation type="submission" date="2024-03" db="EMBL/GenBank/DDBJ databases">
        <title>WGS assembly of Saponaria officinalis var. Norfolk2.</title>
        <authorList>
            <person name="Jenkins J."/>
            <person name="Shu S."/>
            <person name="Grimwood J."/>
            <person name="Barry K."/>
            <person name="Goodstein D."/>
            <person name="Schmutz J."/>
            <person name="Leebens-Mack J."/>
            <person name="Osbourn A."/>
        </authorList>
    </citation>
    <scope>NUCLEOTIDE SEQUENCE [LARGE SCALE GENOMIC DNA]</scope>
    <source>
        <strain evidence="2">JIC</strain>
    </source>
</reference>
<sequence>MDALWSLEDKWKISTRKAVALLVFTVISVILVSATVIVIFLRKKGNRNRIACHVLDDDETESSSSSSSSSLSSSVMNEDQNVILSSPCWSMAHKWSNEEYMVKCKYWRILKEMKIMSKCIKYTCVGSKLKPVWQRPILMGEKCEFPKFSGLILYDNKGRQLPHHRQHDQQFANSTSHNNVEQLMVNYQDIPEGENIGSRNTLLKDLL</sequence>
<proteinExistence type="predicted"/>
<dbReference type="AlphaFoldDB" id="A0AAW1HDX7"/>
<evidence type="ECO:0000313" key="2">
    <source>
        <dbReference type="EMBL" id="KAK9674232.1"/>
    </source>
</evidence>
<dbReference type="EMBL" id="JBDFQZ010000012">
    <property type="protein sequence ID" value="KAK9674232.1"/>
    <property type="molecule type" value="Genomic_DNA"/>
</dbReference>
<gene>
    <name evidence="2" type="ORF">RND81_12G219700</name>
</gene>